<accession>A0ABS6EK68</accession>
<dbReference type="PROSITE" id="PS51755">
    <property type="entry name" value="OMPR_PHOB"/>
    <property type="match status" value="1"/>
</dbReference>
<comment type="caution">
    <text evidence="8">The sequence shown here is derived from an EMBL/GenBank/DDBJ whole genome shotgun (WGS) entry which is preliminary data.</text>
</comment>
<evidence type="ECO:0000259" key="7">
    <source>
        <dbReference type="PROSITE" id="PS51755"/>
    </source>
</evidence>
<dbReference type="PANTHER" id="PTHR48111">
    <property type="entry name" value="REGULATOR OF RPOS"/>
    <property type="match status" value="1"/>
</dbReference>
<evidence type="ECO:0000256" key="1">
    <source>
        <dbReference type="ARBA" id="ARBA00023015"/>
    </source>
</evidence>
<dbReference type="Pfam" id="PF00486">
    <property type="entry name" value="Trans_reg_C"/>
    <property type="match status" value="1"/>
</dbReference>
<evidence type="ECO:0000313" key="9">
    <source>
        <dbReference type="Proteomes" id="UP000726170"/>
    </source>
</evidence>
<organism evidence="8 9">
    <name type="scientific">Clostridium mobile</name>
    <dbReference type="NCBI Taxonomy" id="2841512"/>
    <lineage>
        <taxon>Bacteria</taxon>
        <taxon>Bacillati</taxon>
        <taxon>Bacillota</taxon>
        <taxon>Clostridia</taxon>
        <taxon>Eubacteriales</taxon>
        <taxon>Clostridiaceae</taxon>
        <taxon>Clostridium</taxon>
    </lineage>
</organism>
<dbReference type="SMART" id="SM00862">
    <property type="entry name" value="Trans_reg_C"/>
    <property type="match status" value="1"/>
</dbReference>
<dbReference type="CDD" id="cd00383">
    <property type="entry name" value="trans_reg_C"/>
    <property type="match status" value="1"/>
</dbReference>
<name>A0ABS6EK68_9CLOT</name>
<keyword evidence="1" id="KW-0805">Transcription regulation</keyword>
<evidence type="ECO:0000259" key="6">
    <source>
        <dbReference type="PROSITE" id="PS50110"/>
    </source>
</evidence>
<keyword evidence="4" id="KW-0597">Phosphoprotein</keyword>
<keyword evidence="2 5" id="KW-0238">DNA-binding</keyword>
<dbReference type="PANTHER" id="PTHR48111:SF73">
    <property type="entry name" value="ALKALINE PHOSPHATASE SYNTHESIS TRANSCRIPTIONAL REGULATORY PROTEIN PHOP"/>
    <property type="match status" value="1"/>
</dbReference>
<keyword evidence="3" id="KW-0804">Transcription</keyword>
<dbReference type="InterPro" id="IPR001867">
    <property type="entry name" value="OmpR/PhoB-type_DNA-bd"/>
</dbReference>
<sequence>MKRILIIEDDQMLSSGLRFDLEADGYVVNTAYTIKQALESIEHKEYDLIVIDVNLPDGNGFFLCSKIKERKDIPIIFLTACDMESDQIKGFDLGADDYITKPFSMPLFRKRVSVVLKRNENANIKNLYSDGYLIINFDTLEAIKDSETISLTATEYKLLKLFISNAGIVLTRQIFLERLWDNDGNFVDEHTLTVNINRLRSKIESPNHKYIKTIYGMGYQWAGEKL</sequence>
<dbReference type="InterPro" id="IPR001789">
    <property type="entry name" value="Sig_transdc_resp-reg_receiver"/>
</dbReference>
<evidence type="ECO:0000256" key="2">
    <source>
        <dbReference type="ARBA" id="ARBA00023125"/>
    </source>
</evidence>
<protein>
    <submittedName>
        <fullName evidence="8">Response regulator transcription factor</fullName>
    </submittedName>
</protein>
<feature type="domain" description="OmpR/PhoB-type" evidence="7">
    <location>
        <begin position="125"/>
        <end position="223"/>
    </location>
</feature>
<dbReference type="SMART" id="SM00448">
    <property type="entry name" value="REC"/>
    <property type="match status" value="1"/>
</dbReference>
<evidence type="ECO:0000256" key="5">
    <source>
        <dbReference type="PROSITE-ProRule" id="PRU01091"/>
    </source>
</evidence>
<keyword evidence="9" id="KW-1185">Reference proteome</keyword>
<dbReference type="Pfam" id="PF00072">
    <property type="entry name" value="Response_reg"/>
    <property type="match status" value="1"/>
</dbReference>
<evidence type="ECO:0000313" key="8">
    <source>
        <dbReference type="EMBL" id="MBU5484840.1"/>
    </source>
</evidence>
<dbReference type="EMBL" id="JAHLQF010000002">
    <property type="protein sequence ID" value="MBU5484840.1"/>
    <property type="molecule type" value="Genomic_DNA"/>
</dbReference>
<reference evidence="8 9" key="1">
    <citation type="submission" date="2021-06" db="EMBL/GenBank/DDBJ databases">
        <authorList>
            <person name="Sun Q."/>
            <person name="Li D."/>
        </authorList>
    </citation>
    <scope>NUCLEOTIDE SEQUENCE [LARGE SCALE GENOMIC DNA]</scope>
    <source>
        <strain evidence="8 9">MSJ-11</strain>
    </source>
</reference>
<gene>
    <name evidence="8" type="ORF">KQI86_10880</name>
</gene>
<feature type="domain" description="Response regulatory" evidence="6">
    <location>
        <begin position="3"/>
        <end position="116"/>
    </location>
</feature>
<dbReference type="CDD" id="cd17574">
    <property type="entry name" value="REC_OmpR"/>
    <property type="match status" value="1"/>
</dbReference>
<evidence type="ECO:0000256" key="3">
    <source>
        <dbReference type="ARBA" id="ARBA00023163"/>
    </source>
</evidence>
<dbReference type="Proteomes" id="UP000726170">
    <property type="component" value="Unassembled WGS sequence"/>
</dbReference>
<dbReference type="PROSITE" id="PS50110">
    <property type="entry name" value="RESPONSE_REGULATORY"/>
    <property type="match status" value="1"/>
</dbReference>
<dbReference type="InterPro" id="IPR039420">
    <property type="entry name" value="WalR-like"/>
</dbReference>
<feature type="DNA-binding region" description="OmpR/PhoB-type" evidence="5">
    <location>
        <begin position="125"/>
        <end position="223"/>
    </location>
</feature>
<evidence type="ECO:0000256" key="4">
    <source>
        <dbReference type="PROSITE-ProRule" id="PRU00169"/>
    </source>
</evidence>
<feature type="modified residue" description="4-aspartylphosphate" evidence="4">
    <location>
        <position position="52"/>
    </location>
</feature>
<proteinExistence type="predicted"/>